<feature type="transmembrane region" description="Helical" evidence="1">
    <location>
        <begin position="204"/>
        <end position="225"/>
    </location>
</feature>
<keyword evidence="1" id="KW-1133">Transmembrane helix</keyword>
<gene>
    <name evidence="2" type="ORF">ILT43_04680</name>
</gene>
<evidence type="ECO:0000313" key="3">
    <source>
        <dbReference type="Proteomes" id="UP000763641"/>
    </source>
</evidence>
<keyword evidence="1" id="KW-0812">Transmembrane</keyword>
<feature type="transmembrane region" description="Helical" evidence="1">
    <location>
        <begin position="71"/>
        <end position="91"/>
    </location>
</feature>
<feature type="transmembrane region" description="Helical" evidence="1">
    <location>
        <begin position="237"/>
        <end position="260"/>
    </location>
</feature>
<dbReference type="Proteomes" id="UP000763641">
    <property type="component" value="Unassembled WGS sequence"/>
</dbReference>
<organism evidence="2 3">
    <name type="scientific">Sphingomonas longa</name>
    <dbReference type="NCBI Taxonomy" id="2778730"/>
    <lineage>
        <taxon>Bacteria</taxon>
        <taxon>Pseudomonadati</taxon>
        <taxon>Pseudomonadota</taxon>
        <taxon>Alphaproteobacteria</taxon>
        <taxon>Sphingomonadales</taxon>
        <taxon>Sphingomonadaceae</taxon>
        <taxon>Sphingomonas</taxon>
    </lineage>
</organism>
<feature type="transmembrane region" description="Helical" evidence="1">
    <location>
        <begin position="103"/>
        <end position="130"/>
    </location>
</feature>
<keyword evidence="1" id="KW-0472">Membrane</keyword>
<keyword evidence="3" id="KW-1185">Reference proteome</keyword>
<feature type="transmembrane region" description="Helical" evidence="1">
    <location>
        <begin position="266"/>
        <end position="284"/>
    </location>
</feature>
<dbReference type="RefSeq" id="WP_204195525.1">
    <property type="nucleotide sequence ID" value="NZ_JAFEMC010000001.1"/>
</dbReference>
<name>A0ABS2D408_9SPHN</name>
<feature type="transmembrane region" description="Helical" evidence="1">
    <location>
        <begin position="42"/>
        <end position="65"/>
    </location>
</feature>
<sequence length="362" mass="38011">MYSEAEIDDAVTAGVLSAASAESFRGFVALRRATPAADEEQFRLITGFNDIFVAIAIVLLLVAMWQVGDALWSPLSALAIAATSWGLAEYFTRVRRMALPSILLLLAFAGGVAGFVGMALFIGLEAIGAVDAQPQVVLEGAPRAVSYERLQAGLGAITAALTVGATWLHWRRFHVPITIAAGAAAVVAVAVSIVVAIMPSVMSVAWAALLVGGLGVFAFAMRWDLSDRERRTRRADVAFWLHLAAAPMIAHSLFNLLGVFEGDMGVGTAAVVLILYVAFAVVALATDRRALLVSGLAYVLYAMAAIIRQSGAVELSAALTALVIGSALLSLSAFWQTMRQPIVAGLGAWGQRLPPAIPRPAS</sequence>
<evidence type="ECO:0000313" key="2">
    <source>
        <dbReference type="EMBL" id="MBM6575657.1"/>
    </source>
</evidence>
<proteinExistence type="predicted"/>
<protein>
    <submittedName>
        <fullName evidence="2">Uncharacterized protein</fullName>
    </submittedName>
</protein>
<evidence type="ECO:0000256" key="1">
    <source>
        <dbReference type="SAM" id="Phobius"/>
    </source>
</evidence>
<comment type="caution">
    <text evidence="2">The sequence shown here is derived from an EMBL/GenBank/DDBJ whole genome shotgun (WGS) entry which is preliminary data.</text>
</comment>
<feature type="transmembrane region" description="Helical" evidence="1">
    <location>
        <begin position="315"/>
        <end position="335"/>
    </location>
</feature>
<feature type="transmembrane region" description="Helical" evidence="1">
    <location>
        <begin position="177"/>
        <end position="198"/>
    </location>
</feature>
<accession>A0ABS2D408</accession>
<reference evidence="2 3" key="1">
    <citation type="submission" date="2020-12" db="EMBL/GenBank/DDBJ databases">
        <title>Sphingomonas sp.</title>
        <authorList>
            <person name="Kim M.K."/>
        </authorList>
    </citation>
    <scope>NUCLEOTIDE SEQUENCE [LARGE SCALE GENOMIC DNA]</scope>
    <source>
        <strain evidence="2 3">BT552</strain>
    </source>
</reference>
<feature type="transmembrane region" description="Helical" evidence="1">
    <location>
        <begin position="291"/>
        <end position="309"/>
    </location>
</feature>
<dbReference type="EMBL" id="JAFEMC010000001">
    <property type="protein sequence ID" value="MBM6575657.1"/>
    <property type="molecule type" value="Genomic_DNA"/>
</dbReference>
<feature type="transmembrane region" description="Helical" evidence="1">
    <location>
        <begin position="150"/>
        <end position="170"/>
    </location>
</feature>